<name>A0A177YCH1_PSEPU</name>
<accession>A0A177YCH1</accession>
<dbReference type="OrthoDB" id="9808681at2"/>
<proteinExistence type="predicted"/>
<gene>
    <name evidence="1" type="ORF">E6B08_30200</name>
</gene>
<evidence type="ECO:0000313" key="2">
    <source>
        <dbReference type="Proteomes" id="UP000298551"/>
    </source>
</evidence>
<organism evidence="1 2">
    <name type="scientific">Pseudomonas putida</name>
    <name type="common">Arthrobacter siderocapsulatus</name>
    <dbReference type="NCBI Taxonomy" id="303"/>
    <lineage>
        <taxon>Bacteria</taxon>
        <taxon>Pseudomonadati</taxon>
        <taxon>Pseudomonadota</taxon>
        <taxon>Gammaproteobacteria</taxon>
        <taxon>Pseudomonadales</taxon>
        <taxon>Pseudomonadaceae</taxon>
        <taxon>Pseudomonas</taxon>
    </lineage>
</organism>
<geneLocation type="plasmid" evidence="2">
    <name>ppp1290</name>
</geneLocation>
<reference evidence="2" key="1">
    <citation type="submission" date="2019-04" db="EMBL/GenBank/DDBJ databases">
        <title>Genome sequence of Pseudomonas putida 1290, an auxin catabolizing strain.</title>
        <authorList>
            <person name="Laird T.S."/>
            <person name="Leveau J.H.J."/>
        </authorList>
    </citation>
    <scope>NUCLEOTIDE SEQUENCE [LARGE SCALE GENOMIC DNA]</scope>
    <source>
        <strain evidence="2">1290</strain>
        <plasmid evidence="2">ppp1290</plasmid>
    </source>
</reference>
<dbReference type="CDD" id="cd13400">
    <property type="entry name" value="LT_IagB-like"/>
    <property type="match status" value="1"/>
</dbReference>
<dbReference type="EMBL" id="CP039372">
    <property type="protein sequence ID" value="QCI15604.1"/>
    <property type="molecule type" value="Genomic_DNA"/>
</dbReference>
<dbReference type="Gene3D" id="1.10.530.10">
    <property type="match status" value="1"/>
</dbReference>
<dbReference type="AlphaFoldDB" id="A0A177YCH1"/>
<evidence type="ECO:0000313" key="1">
    <source>
        <dbReference type="EMBL" id="QCI15604.1"/>
    </source>
</evidence>
<keyword evidence="1" id="KW-0614">Plasmid</keyword>
<dbReference type="Proteomes" id="UP000298551">
    <property type="component" value="Plasmid pPp1290"/>
</dbReference>
<protein>
    <submittedName>
        <fullName evidence="1">Lytic transglycosylase domain-containing protein</fullName>
    </submittedName>
</protein>
<dbReference type="SUPFAM" id="SSF53955">
    <property type="entry name" value="Lysozyme-like"/>
    <property type="match status" value="1"/>
</dbReference>
<dbReference type="RefSeq" id="WP_023662967.1">
    <property type="nucleotide sequence ID" value="NZ_CP039372.1"/>
</dbReference>
<sequence>MVPIPAPPPDVAQDLVPACMVQAARDYSLPLRGLIAVWLTESGSGEPLKSVNKNGTVDHGPFQINTVWANRLQSEFGVPPELITSDFCWAARAGAYILRYEINQAGGSFWDGVGHYHSRTPKFKYPYIQRVYNNSLRF</sequence>
<dbReference type="InterPro" id="IPR023346">
    <property type="entry name" value="Lysozyme-like_dom_sf"/>
</dbReference>